<dbReference type="EMBL" id="CALNXK010000257">
    <property type="protein sequence ID" value="CAH3179471.1"/>
    <property type="molecule type" value="Genomic_DNA"/>
</dbReference>
<reference evidence="1 2" key="1">
    <citation type="submission" date="2022-05" db="EMBL/GenBank/DDBJ databases">
        <authorList>
            <consortium name="Genoscope - CEA"/>
            <person name="William W."/>
        </authorList>
    </citation>
    <scope>NUCLEOTIDE SEQUENCE [LARGE SCALE GENOMIC DNA]</scope>
</reference>
<accession>A0ABN8RJN5</accession>
<comment type="caution">
    <text evidence="1">The sequence shown here is derived from an EMBL/GenBank/DDBJ whole genome shotgun (WGS) entry which is preliminary data.</text>
</comment>
<sequence>MEKRRSMYILLRDCEGYVFVDRSALGLQPKAAPAPVLKGDLLEALPQAEQPKETNRIALAGVKRKDLRLECEKSHVKELTVTKTESLLALSSAAFRYEKFLNIQDVGQQVWQ</sequence>
<organism evidence="1 2">
    <name type="scientific">Porites lobata</name>
    <dbReference type="NCBI Taxonomy" id="104759"/>
    <lineage>
        <taxon>Eukaryota</taxon>
        <taxon>Metazoa</taxon>
        <taxon>Cnidaria</taxon>
        <taxon>Anthozoa</taxon>
        <taxon>Hexacorallia</taxon>
        <taxon>Scleractinia</taxon>
        <taxon>Fungiina</taxon>
        <taxon>Poritidae</taxon>
        <taxon>Porites</taxon>
    </lineage>
</organism>
<gene>
    <name evidence="1" type="ORF">PLOB_00021897</name>
</gene>
<proteinExistence type="predicted"/>
<name>A0ABN8RJN5_9CNID</name>
<dbReference type="Proteomes" id="UP001159405">
    <property type="component" value="Unassembled WGS sequence"/>
</dbReference>
<protein>
    <submittedName>
        <fullName evidence="1">Uncharacterized protein</fullName>
    </submittedName>
</protein>
<evidence type="ECO:0000313" key="2">
    <source>
        <dbReference type="Proteomes" id="UP001159405"/>
    </source>
</evidence>
<evidence type="ECO:0000313" key="1">
    <source>
        <dbReference type="EMBL" id="CAH3179471.1"/>
    </source>
</evidence>
<feature type="non-terminal residue" evidence="1">
    <location>
        <position position="112"/>
    </location>
</feature>
<keyword evidence="2" id="KW-1185">Reference proteome</keyword>